<feature type="binding site" evidence="2">
    <location>
        <begin position="120"/>
        <end position="122"/>
    </location>
    <ligand>
        <name>biotin</name>
        <dbReference type="ChEBI" id="CHEBI:57586"/>
    </ligand>
</feature>
<dbReference type="PANTHER" id="PTHR12835:SF5">
    <property type="entry name" value="BIOTIN--PROTEIN LIGASE"/>
    <property type="match status" value="1"/>
</dbReference>
<dbReference type="GO" id="GO:0003677">
    <property type="term" value="F:DNA binding"/>
    <property type="evidence" value="ECO:0007669"/>
    <property type="project" value="UniProtKB-UniRule"/>
</dbReference>
<dbReference type="HOGENOM" id="CLU_051096_4_0_10"/>
<dbReference type="GO" id="GO:0005737">
    <property type="term" value="C:cytoplasm"/>
    <property type="evidence" value="ECO:0007669"/>
    <property type="project" value="TreeGrafter"/>
</dbReference>
<comment type="similarity">
    <text evidence="2">Belongs to the biotin--protein ligase family.</text>
</comment>
<dbReference type="InterPro" id="IPR004408">
    <property type="entry name" value="Biotin_CoA_COase_ligase"/>
</dbReference>
<dbReference type="HAMAP" id="MF_00978">
    <property type="entry name" value="Bifunct_BirA"/>
    <property type="match status" value="1"/>
</dbReference>
<dbReference type="Gene3D" id="3.30.930.10">
    <property type="entry name" value="Bira Bifunctional Protein, Domain 2"/>
    <property type="match status" value="1"/>
</dbReference>
<keyword evidence="2" id="KW-0067">ATP-binding</keyword>
<dbReference type="InterPro" id="IPR013196">
    <property type="entry name" value="HTH_11"/>
</dbReference>
<feature type="binding site" evidence="2">
    <location>
        <position position="116"/>
    </location>
    <ligand>
        <name>biotin</name>
        <dbReference type="ChEBI" id="CHEBI:57586"/>
    </ligand>
</feature>
<name>A1BCQ4_CHLPD</name>
<keyword evidence="2" id="KW-0547">Nucleotide-binding</keyword>
<feature type="domain" description="BPL/LPL catalytic" evidence="3">
    <location>
        <begin position="84"/>
        <end position="259"/>
    </location>
</feature>
<dbReference type="PROSITE" id="PS51733">
    <property type="entry name" value="BPL_LPL_CATALYTIC"/>
    <property type="match status" value="1"/>
</dbReference>
<comment type="function">
    <text evidence="2">Acts both as a biotin--[acetyl-CoA-carboxylase] ligase and a repressor.</text>
</comment>
<dbReference type="Pfam" id="PF03099">
    <property type="entry name" value="BPL_LplA_LipB"/>
    <property type="match status" value="1"/>
</dbReference>
<dbReference type="eggNOG" id="COG1654">
    <property type="taxonomic scope" value="Bacteria"/>
</dbReference>
<feature type="binding site" evidence="2">
    <location>
        <position position="188"/>
    </location>
    <ligand>
        <name>biotin</name>
        <dbReference type="ChEBI" id="CHEBI:57586"/>
    </ligand>
</feature>
<keyword evidence="2" id="KW-0678">Repressor</keyword>
<dbReference type="OrthoDB" id="9807064at2"/>
<dbReference type="AlphaFoldDB" id="A1BCQ4"/>
<dbReference type="InterPro" id="IPR045864">
    <property type="entry name" value="aa-tRNA-synth_II/BPL/LPL"/>
</dbReference>
<dbReference type="KEGG" id="cph:Cpha266_0111"/>
<dbReference type="eggNOG" id="COG0340">
    <property type="taxonomic scope" value="Bacteria"/>
</dbReference>
<evidence type="ECO:0000256" key="1">
    <source>
        <dbReference type="ARBA" id="ARBA00022598"/>
    </source>
</evidence>
<dbReference type="CDD" id="cd16442">
    <property type="entry name" value="BPL"/>
    <property type="match status" value="1"/>
</dbReference>
<dbReference type="RefSeq" id="WP_011744021.1">
    <property type="nucleotide sequence ID" value="NC_008639.1"/>
</dbReference>
<dbReference type="SUPFAM" id="SSF46785">
    <property type="entry name" value="Winged helix' DNA-binding domain"/>
    <property type="match status" value="1"/>
</dbReference>
<keyword evidence="2" id="KW-0805">Transcription regulation</keyword>
<dbReference type="PANTHER" id="PTHR12835">
    <property type="entry name" value="BIOTIN PROTEIN LIGASE"/>
    <property type="match status" value="1"/>
</dbReference>
<dbReference type="GO" id="GO:0005524">
    <property type="term" value="F:ATP binding"/>
    <property type="evidence" value="ECO:0007669"/>
    <property type="project" value="UniProtKB-UniRule"/>
</dbReference>
<keyword evidence="2" id="KW-0092">Biotin</keyword>
<accession>A1BCQ4</accession>
<dbReference type="STRING" id="290317.Cpha266_0111"/>
<dbReference type="Gene3D" id="1.10.10.10">
    <property type="entry name" value="Winged helix-like DNA-binding domain superfamily/Winged helix DNA-binding domain"/>
    <property type="match status" value="1"/>
</dbReference>
<keyword evidence="5" id="KW-1185">Reference proteome</keyword>
<evidence type="ECO:0000313" key="4">
    <source>
        <dbReference type="EMBL" id="ABL64181.1"/>
    </source>
</evidence>
<dbReference type="InterPro" id="IPR004143">
    <property type="entry name" value="BPL_LPL_catalytic"/>
</dbReference>
<gene>
    <name evidence="2" type="primary">birA</name>
    <name evidence="4" type="ordered locus">Cpha266_0111</name>
</gene>
<dbReference type="SUPFAM" id="SSF55681">
    <property type="entry name" value="Class II aaRS and biotin synthetases"/>
    <property type="match status" value="1"/>
</dbReference>
<dbReference type="EMBL" id="CP000492">
    <property type="protein sequence ID" value="ABL64181.1"/>
    <property type="molecule type" value="Genomic_DNA"/>
</dbReference>
<evidence type="ECO:0000256" key="2">
    <source>
        <dbReference type="HAMAP-Rule" id="MF_00978"/>
    </source>
</evidence>
<organism evidence="4 5">
    <name type="scientific">Chlorobium phaeobacteroides (strain DSM 266 / SMG 266 / 2430)</name>
    <dbReference type="NCBI Taxonomy" id="290317"/>
    <lineage>
        <taxon>Bacteria</taxon>
        <taxon>Pseudomonadati</taxon>
        <taxon>Chlorobiota</taxon>
        <taxon>Chlorobiia</taxon>
        <taxon>Chlorobiales</taxon>
        <taxon>Chlorobiaceae</taxon>
        <taxon>Chlorobium/Pelodictyon group</taxon>
        <taxon>Chlorobium</taxon>
    </lineage>
</organism>
<proteinExistence type="inferred from homology"/>
<dbReference type="GO" id="GO:0006355">
    <property type="term" value="P:regulation of DNA-templated transcription"/>
    <property type="evidence" value="ECO:0007669"/>
    <property type="project" value="UniProtKB-UniRule"/>
</dbReference>
<keyword evidence="1 2" id="KW-0436">Ligase</keyword>
<dbReference type="Pfam" id="PF08279">
    <property type="entry name" value="HTH_11"/>
    <property type="match status" value="1"/>
</dbReference>
<keyword evidence="2" id="KW-0238">DNA-binding</keyword>
<comment type="catalytic activity">
    <reaction evidence="2">
        <text>biotin + L-lysyl-[protein] + ATP = N(6)-biotinyl-L-lysyl-[protein] + AMP + diphosphate + H(+)</text>
        <dbReference type="Rhea" id="RHEA:11756"/>
        <dbReference type="Rhea" id="RHEA-COMP:9752"/>
        <dbReference type="Rhea" id="RHEA-COMP:10505"/>
        <dbReference type="ChEBI" id="CHEBI:15378"/>
        <dbReference type="ChEBI" id="CHEBI:29969"/>
        <dbReference type="ChEBI" id="CHEBI:30616"/>
        <dbReference type="ChEBI" id="CHEBI:33019"/>
        <dbReference type="ChEBI" id="CHEBI:57586"/>
        <dbReference type="ChEBI" id="CHEBI:83144"/>
        <dbReference type="ChEBI" id="CHEBI:456215"/>
        <dbReference type="EC" id="6.3.4.15"/>
    </reaction>
</comment>
<dbReference type="GO" id="GO:0004077">
    <property type="term" value="F:biotin--[biotin carboxyl-carrier protein] ligase activity"/>
    <property type="evidence" value="ECO:0007669"/>
    <property type="project" value="UniProtKB-UniRule"/>
</dbReference>
<dbReference type="NCBIfam" id="TIGR00121">
    <property type="entry name" value="birA_ligase"/>
    <property type="match status" value="1"/>
</dbReference>
<dbReference type="InterPro" id="IPR036388">
    <property type="entry name" value="WH-like_DNA-bd_sf"/>
</dbReference>
<dbReference type="InterPro" id="IPR030855">
    <property type="entry name" value="Bifunct_BirA"/>
</dbReference>
<evidence type="ECO:0000259" key="3">
    <source>
        <dbReference type="PROSITE" id="PS51733"/>
    </source>
</evidence>
<sequence length="328" mass="36141">MNQISSSILHHLRLSGGFLSGEDISVSLGITRSAVWKHIGALRREGYRIDAVSGQGYRLFSLSGRPVHEEVSPWLTTRFIGRDLHYHELLESTNFSARVLAGTGTREGSVVVADAQSGGRGRMMRSWVSPGGVNLYFSLILRPRVPGIRVPQLTLLAAAAVHQALCSCVPEIASRIKWPNDIMVGEKKLCGVLCEMQSEPDMTHFVIIGIGINVNIGEFPDELRNIATSLFLESGRMVSRPELLASVLNHFESLYEAWLLHDDLGFVLPYLHEYSLVYRRQVIIRQTTGDVCGTVSGIARGGELMLDLDDARTVLISSGDCLLCRQSP</sequence>
<dbReference type="InterPro" id="IPR036390">
    <property type="entry name" value="WH_DNA-bd_sf"/>
</dbReference>
<reference evidence="4 5" key="1">
    <citation type="submission" date="2006-12" db="EMBL/GenBank/DDBJ databases">
        <title>Complete sequence of Chlorobium phaeobacteroides DSM 266.</title>
        <authorList>
            <consortium name="US DOE Joint Genome Institute"/>
            <person name="Copeland A."/>
            <person name="Lucas S."/>
            <person name="Lapidus A."/>
            <person name="Barry K."/>
            <person name="Detter J.C."/>
            <person name="Glavina del Rio T."/>
            <person name="Hammon N."/>
            <person name="Israni S."/>
            <person name="Pitluck S."/>
            <person name="Goltsman E."/>
            <person name="Schmutz J."/>
            <person name="Larimer F."/>
            <person name="Land M."/>
            <person name="Hauser L."/>
            <person name="Mikhailova N."/>
            <person name="Li T."/>
            <person name="Overmann J."/>
            <person name="Bryant D.A."/>
            <person name="Richardson P."/>
        </authorList>
    </citation>
    <scope>NUCLEOTIDE SEQUENCE [LARGE SCALE GENOMIC DNA]</scope>
    <source>
        <strain evidence="4 5">DSM 266</strain>
    </source>
</reference>
<feature type="binding site" evidence="2">
    <location>
        <begin position="92"/>
        <end position="94"/>
    </location>
    <ligand>
        <name>biotin</name>
        <dbReference type="ChEBI" id="CHEBI:57586"/>
    </ligand>
</feature>
<protein>
    <recommendedName>
        <fullName evidence="2">Bifunctional ligase/repressor BirA</fullName>
    </recommendedName>
    <alternativeName>
        <fullName evidence="2">Biotin--[acetyl-CoA-carboxylase] ligase</fullName>
        <ecNumber evidence="2">6.3.4.15</ecNumber>
    </alternativeName>
    <alternativeName>
        <fullName evidence="2">Biotin--protein ligase</fullName>
    </alternativeName>
    <alternativeName>
        <fullName evidence="2">Biotin-[acetyl-CoA carboxylase] synthetase</fullName>
    </alternativeName>
</protein>
<dbReference type="Proteomes" id="UP000008701">
    <property type="component" value="Chromosome"/>
</dbReference>
<dbReference type="EC" id="6.3.4.15" evidence="2"/>
<evidence type="ECO:0000313" key="5">
    <source>
        <dbReference type="Proteomes" id="UP000008701"/>
    </source>
</evidence>
<keyword evidence="2" id="KW-0804">Transcription</keyword>
<feature type="DNA-binding region" description="H-T-H motif" evidence="2">
    <location>
        <begin position="21"/>
        <end position="40"/>
    </location>
</feature>